<organism evidence="3 4">
    <name type="scientific">Jatropha curcas</name>
    <name type="common">Barbados nut</name>
    <dbReference type="NCBI Taxonomy" id="180498"/>
    <lineage>
        <taxon>Eukaryota</taxon>
        <taxon>Viridiplantae</taxon>
        <taxon>Streptophyta</taxon>
        <taxon>Embryophyta</taxon>
        <taxon>Tracheophyta</taxon>
        <taxon>Spermatophyta</taxon>
        <taxon>Magnoliopsida</taxon>
        <taxon>eudicotyledons</taxon>
        <taxon>Gunneridae</taxon>
        <taxon>Pentapetalae</taxon>
        <taxon>rosids</taxon>
        <taxon>fabids</taxon>
        <taxon>Malpighiales</taxon>
        <taxon>Euphorbiaceae</taxon>
        <taxon>Crotonoideae</taxon>
        <taxon>Jatropheae</taxon>
        <taxon>Jatropha</taxon>
    </lineage>
</organism>
<feature type="compositionally biased region" description="Basic and acidic residues" evidence="1">
    <location>
        <begin position="67"/>
        <end position="81"/>
    </location>
</feature>
<dbReference type="Proteomes" id="UP000027138">
    <property type="component" value="Unassembled WGS sequence"/>
</dbReference>
<feature type="region of interest" description="Disordered" evidence="1">
    <location>
        <begin position="40"/>
        <end position="92"/>
    </location>
</feature>
<dbReference type="AlphaFoldDB" id="A0A067KNJ5"/>
<evidence type="ECO:0000256" key="2">
    <source>
        <dbReference type="SAM" id="SignalP"/>
    </source>
</evidence>
<name>A0A067KNJ5_JATCU</name>
<protein>
    <submittedName>
        <fullName evidence="3">Uncharacterized protein</fullName>
    </submittedName>
</protein>
<dbReference type="InterPro" id="IPR033249">
    <property type="entry name" value="CLE_plant"/>
</dbReference>
<dbReference type="EMBL" id="KK914387">
    <property type="protein sequence ID" value="KDP37692.1"/>
    <property type="molecule type" value="Genomic_DNA"/>
</dbReference>
<feature type="chain" id="PRO_5001643875" evidence="2">
    <location>
        <begin position="27"/>
        <end position="92"/>
    </location>
</feature>
<proteinExistence type="predicted"/>
<dbReference type="PANTHER" id="PTHR34545">
    <property type="entry name" value="CLAVATA3/ESR (CLE)-RELATED PROTEIN 22"/>
    <property type="match status" value="1"/>
</dbReference>
<dbReference type="OrthoDB" id="1405557at2759"/>
<accession>A0A067KNJ5</accession>
<keyword evidence="4" id="KW-1185">Reference proteome</keyword>
<dbReference type="PANTHER" id="PTHR34545:SF8">
    <property type="entry name" value="CLAVATA3_ESR (CLE)-RELATED PROTEIN 21"/>
    <property type="match status" value="1"/>
</dbReference>
<sequence length="92" mass="9971">MGLKRELACLSLLVLIMSQLETPCFAVGYAKFSRFKGGSLSSSPSHGQLSSAMATNPNGVFKGRNAHNKDSDDIYGAEKRKVYTGPNPLHNR</sequence>
<reference evidence="3 4" key="1">
    <citation type="journal article" date="2014" name="PLoS ONE">
        <title>Global Analysis of Gene Expression Profiles in Physic Nut (Jatropha curcas L.) Seedlings Exposed to Salt Stress.</title>
        <authorList>
            <person name="Zhang L."/>
            <person name="Zhang C."/>
            <person name="Wu P."/>
            <person name="Chen Y."/>
            <person name="Li M."/>
            <person name="Jiang H."/>
            <person name="Wu G."/>
        </authorList>
    </citation>
    <scope>NUCLEOTIDE SEQUENCE [LARGE SCALE GENOMIC DNA]</scope>
    <source>
        <strain evidence="4">cv. GZQX0401</strain>
        <tissue evidence="3">Young leaves</tissue>
    </source>
</reference>
<gene>
    <name evidence="3" type="ORF">JCGZ_06349</name>
</gene>
<evidence type="ECO:0000256" key="1">
    <source>
        <dbReference type="SAM" id="MobiDB-lite"/>
    </source>
</evidence>
<dbReference type="GO" id="GO:0048731">
    <property type="term" value="P:system development"/>
    <property type="evidence" value="ECO:0007669"/>
    <property type="project" value="InterPro"/>
</dbReference>
<feature type="signal peptide" evidence="2">
    <location>
        <begin position="1"/>
        <end position="26"/>
    </location>
</feature>
<keyword evidence="2" id="KW-0732">Signal</keyword>
<feature type="compositionally biased region" description="Low complexity" evidence="1">
    <location>
        <begin position="40"/>
        <end position="51"/>
    </location>
</feature>
<evidence type="ECO:0000313" key="3">
    <source>
        <dbReference type="EMBL" id="KDP37692.1"/>
    </source>
</evidence>
<evidence type="ECO:0000313" key="4">
    <source>
        <dbReference type="Proteomes" id="UP000027138"/>
    </source>
</evidence>